<proteinExistence type="predicted"/>
<dbReference type="InterPro" id="IPR013132">
    <property type="entry name" value="PseI/NeuA/B-like_N"/>
</dbReference>
<sequence>MMKHTLFIAEVSSNHHRDLERCFDFIASAAAIGCDAVKFQLFKIDQLFAPEILEKSEMHRKRKDWELPVSFLPQLKCCCDSHGIAFSCTPFYLDAVKELEPYVDFYKIASYELLWDELLIACAKTGKPVVISAGMANFDEVDHAISVLKDSGCRDITLLHCVSAYPTPKSDCNLAVIGAFRERYGVKVGWSDHSVSAAVIRRAVGRWQADCVEFHIDLDEQGAEYAAGHCWLPQQMQPVIAECREAELIDGQSDKLLAPSEAPDRDWRADPSDGLRPLKHMRQSYQGN</sequence>
<dbReference type="SUPFAM" id="SSF51569">
    <property type="entry name" value="Aldolase"/>
    <property type="match status" value="1"/>
</dbReference>
<dbReference type="Gene3D" id="3.20.20.70">
    <property type="entry name" value="Aldolase class I"/>
    <property type="match status" value="1"/>
</dbReference>
<dbReference type="PANTHER" id="PTHR42966:SF1">
    <property type="entry name" value="SIALIC ACID SYNTHASE"/>
    <property type="match status" value="1"/>
</dbReference>
<dbReference type="GO" id="GO:0047444">
    <property type="term" value="F:N-acylneuraminate-9-phosphate synthase activity"/>
    <property type="evidence" value="ECO:0007669"/>
    <property type="project" value="TreeGrafter"/>
</dbReference>
<dbReference type="InterPro" id="IPR013785">
    <property type="entry name" value="Aldolase_TIM"/>
</dbReference>
<dbReference type="InterPro" id="IPR051690">
    <property type="entry name" value="PseI-like"/>
</dbReference>
<reference evidence="3" key="1">
    <citation type="submission" date="2018-09" db="EMBL/GenBank/DDBJ databases">
        <title>Genome sequencing and analysis.</title>
        <authorList>
            <person name="Huang Y.-T."/>
        </authorList>
    </citation>
    <scope>NUCLEOTIDE SEQUENCE</scope>
    <source>
        <strain evidence="3">HIDE</strain>
    </source>
</reference>
<protein>
    <submittedName>
        <fullName evidence="3">N-acetylneuraminic acid synthase</fullName>
    </submittedName>
</protein>
<gene>
    <name evidence="3" type="ORF">D7032_06975</name>
</gene>
<dbReference type="EMBL" id="CP032664">
    <property type="protein sequence ID" value="QQO83017.1"/>
    <property type="molecule type" value="Genomic_DNA"/>
</dbReference>
<dbReference type="GO" id="GO:0016051">
    <property type="term" value="P:carbohydrate biosynthetic process"/>
    <property type="evidence" value="ECO:0007669"/>
    <property type="project" value="InterPro"/>
</dbReference>
<evidence type="ECO:0000256" key="1">
    <source>
        <dbReference type="SAM" id="MobiDB-lite"/>
    </source>
</evidence>
<dbReference type="Pfam" id="PF03102">
    <property type="entry name" value="NeuB"/>
    <property type="match status" value="1"/>
</dbReference>
<feature type="compositionally biased region" description="Basic and acidic residues" evidence="1">
    <location>
        <begin position="262"/>
        <end position="273"/>
    </location>
</feature>
<name>A0A7T8IP32_9GAMM</name>
<evidence type="ECO:0000313" key="3">
    <source>
        <dbReference type="EMBL" id="QQO83017.1"/>
    </source>
</evidence>
<dbReference type="AlphaFoldDB" id="A0A7T8IP32"/>
<accession>A0A7T8IP32</accession>
<organism evidence="3">
    <name type="scientific">Shewanella algae</name>
    <dbReference type="NCBI Taxonomy" id="38313"/>
    <lineage>
        <taxon>Bacteria</taxon>
        <taxon>Pseudomonadati</taxon>
        <taxon>Pseudomonadota</taxon>
        <taxon>Gammaproteobacteria</taxon>
        <taxon>Alteromonadales</taxon>
        <taxon>Shewanellaceae</taxon>
        <taxon>Shewanella</taxon>
    </lineage>
</organism>
<dbReference type="PANTHER" id="PTHR42966">
    <property type="entry name" value="N-ACETYLNEURAMINATE SYNTHASE"/>
    <property type="match status" value="1"/>
</dbReference>
<evidence type="ECO:0000259" key="2">
    <source>
        <dbReference type="Pfam" id="PF03102"/>
    </source>
</evidence>
<feature type="region of interest" description="Disordered" evidence="1">
    <location>
        <begin position="257"/>
        <end position="288"/>
    </location>
</feature>
<feature type="domain" description="PseI/NeuA/B-like" evidence="2">
    <location>
        <begin position="26"/>
        <end position="254"/>
    </location>
</feature>